<dbReference type="Pfam" id="PF07495">
    <property type="entry name" value="Y_Y_Y"/>
    <property type="match status" value="1"/>
</dbReference>
<accession>A0ABY6BC00</accession>
<dbReference type="InterPro" id="IPR043128">
    <property type="entry name" value="Rev_trsase/Diguanyl_cyclase"/>
</dbReference>
<dbReference type="InterPro" id="IPR013783">
    <property type="entry name" value="Ig-like_fold"/>
</dbReference>
<protein>
    <submittedName>
        <fullName evidence="3">EAL domain-containing protein</fullName>
    </submittedName>
</protein>
<evidence type="ECO:0000259" key="1">
    <source>
        <dbReference type="PROSITE" id="PS50883"/>
    </source>
</evidence>
<dbReference type="RefSeq" id="WP_261692841.1">
    <property type="nucleotide sequence ID" value="NZ_CP104694.1"/>
</dbReference>
<dbReference type="Gene3D" id="2.130.10.10">
    <property type="entry name" value="YVTN repeat-like/Quinoprotein amine dehydrogenase"/>
    <property type="match status" value="2"/>
</dbReference>
<dbReference type="PANTHER" id="PTHR44757">
    <property type="entry name" value="DIGUANYLATE CYCLASE DGCP"/>
    <property type="match status" value="1"/>
</dbReference>
<dbReference type="Pfam" id="PF00563">
    <property type="entry name" value="EAL"/>
    <property type="match status" value="1"/>
</dbReference>
<dbReference type="InterPro" id="IPR015943">
    <property type="entry name" value="WD40/YVTN_repeat-like_dom_sf"/>
</dbReference>
<evidence type="ECO:0000259" key="2">
    <source>
        <dbReference type="PROSITE" id="PS50887"/>
    </source>
</evidence>
<reference evidence="3" key="1">
    <citation type="submission" date="2022-09" db="EMBL/GenBank/DDBJ databases">
        <title>Tahibacter sp. nov., isolated from a fresh water.</title>
        <authorList>
            <person name="Baek J.H."/>
            <person name="Lee J.K."/>
            <person name="Kim J.M."/>
            <person name="Jeon C.O."/>
        </authorList>
    </citation>
    <scope>NUCLEOTIDE SEQUENCE</scope>
    <source>
        <strain evidence="3">W38</strain>
    </source>
</reference>
<dbReference type="Proteomes" id="UP001064632">
    <property type="component" value="Chromosome"/>
</dbReference>
<keyword evidence="4" id="KW-1185">Reference proteome</keyword>
<proteinExistence type="predicted"/>
<dbReference type="PROSITE" id="PS50887">
    <property type="entry name" value="GGDEF"/>
    <property type="match status" value="1"/>
</dbReference>
<dbReference type="CDD" id="cd01949">
    <property type="entry name" value="GGDEF"/>
    <property type="match status" value="1"/>
</dbReference>
<dbReference type="Gene3D" id="2.60.40.10">
    <property type="entry name" value="Immunoglobulins"/>
    <property type="match status" value="1"/>
</dbReference>
<dbReference type="Gene3D" id="3.20.20.450">
    <property type="entry name" value="EAL domain"/>
    <property type="match status" value="1"/>
</dbReference>
<dbReference type="CDD" id="cd01948">
    <property type="entry name" value="EAL"/>
    <property type="match status" value="1"/>
</dbReference>
<sequence>MASSAIFATFVDRFGFVWFAGDNGVHRFDGHDVRSIDRDPDQPGTLVSRTNADMAQTRDALWILSFAGVLQRLDSTTGVVDAYTLERNGIHSARGTHVVADREENLWVSTDRGLFRFDPRSRRALPVDLADGEQPRVTALALSEDGHQLFAGCVDGRVFRIAVSDFRRADLLVSLGQAVALEIVPAGEHLWLGTAKGLYHYDPQTGIAGQSGIPSALMHGKIDAMTLGRDGALWIGGAHHVGLLRFDPASGSLAVYRHQPDDPYSLSSDRVAALVLDDRDNLWVGLQRDGANRLRVGQHGATRYRAPEGRSNSFCAAREQADGRLLVLLCGGSVGVLDPRNGEFEDRSADIDRALSFTQPTLSGHAIVADAHGGYWLPTNNTGLLHWHPQQRVARRYRLVSADGREMPDPYMNAAVQDAEGRLWVGCSIGLAVLARGDSALRLFDPASTPGGALTGGVLSVALADDGKLWLGTTQGLVHFDPATNEVTRHVHNARDKRSLSDNLVIATHVDSQGTLWVGTQAGLNRASFEADGVHFRRYLPADGLPDQTIDAITSDTRGTLWVGTNRGIASRDAAQDRFVAFSSADGVPDIGVNWRSVLAATDGSVYFGSASGLLRLFPERLSVTPPQPLMLGSYEVGGVERINLRGPDVASLRVDYTQARVRFNVAAFGDHRPISYRLAGLQSRWQDMPASLSIGYDPLPPGNYRFEARQMGGNGQWLSPTLSVSLTVSPPPWRTRGAYAIYAASLLGVLLLAVLTYRQRRANELRHLGQLQQLATYDALTGLPNRTRFVDELAAAIDHMGPTDKLALMFIDLDRFKNINDSLGHRFGDLVLTKAAQRLRRALPQQARLARLGGDEFTVILPRLQHETEPAVVAQALLDAFATPLRVEASDVVVTLSLGISRCPLHATDPLLLVQYADTAMYYAKHAGRNAFCVFQPEMIAQVSRRLTLETGLRQALANDELHLVYQPQVDFASDQVCGVEVLLRWRSAEHGNVTPAEFIPILEDTGLIHEVGAWVVEQVCRQLQTWIKHDRGALCVAVNVSAHQLMRGELVERLAQLLATLSIPRRSLELEITESTLMDNAQRASSVLHELRSLGLGVAIDDFGTGYSSFAALSRLPFDKLKIDKTFVDGVGTSTNADTLCAAIIAMAHNLKLQVVAEGVETELQHRQLKAMGCDYAQGYWYCRPVSVGEFEQFLEQRRQRAPQT</sequence>
<dbReference type="InterPro" id="IPR035919">
    <property type="entry name" value="EAL_sf"/>
</dbReference>
<evidence type="ECO:0000313" key="4">
    <source>
        <dbReference type="Proteomes" id="UP001064632"/>
    </source>
</evidence>
<dbReference type="SUPFAM" id="SSF55073">
    <property type="entry name" value="Nucleotide cyclase"/>
    <property type="match status" value="1"/>
</dbReference>
<dbReference type="SMART" id="SM00052">
    <property type="entry name" value="EAL"/>
    <property type="match status" value="1"/>
</dbReference>
<dbReference type="PROSITE" id="PS50883">
    <property type="entry name" value="EAL"/>
    <property type="match status" value="1"/>
</dbReference>
<dbReference type="InterPro" id="IPR001633">
    <property type="entry name" value="EAL_dom"/>
</dbReference>
<dbReference type="Pfam" id="PF00990">
    <property type="entry name" value="GGDEF"/>
    <property type="match status" value="1"/>
</dbReference>
<feature type="domain" description="GGDEF" evidence="2">
    <location>
        <begin position="805"/>
        <end position="938"/>
    </location>
</feature>
<dbReference type="InterPro" id="IPR029787">
    <property type="entry name" value="Nucleotide_cyclase"/>
</dbReference>
<gene>
    <name evidence="3" type="ORF">N4264_13860</name>
</gene>
<dbReference type="InterPro" id="IPR000160">
    <property type="entry name" value="GGDEF_dom"/>
</dbReference>
<dbReference type="Pfam" id="PF07494">
    <property type="entry name" value="Reg_prop"/>
    <property type="match status" value="2"/>
</dbReference>
<name>A0ABY6BC00_9GAMM</name>
<organism evidence="3 4">
    <name type="scientific">Tahibacter amnicola</name>
    <dbReference type="NCBI Taxonomy" id="2976241"/>
    <lineage>
        <taxon>Bacteria</taxon>
        <taxon>Pseudomonadati</taxon>
        <taxon>Pseudomonadota</taxon>
        <taxon>Gammaproteobacteria</taxon>
        <taxon>Lysobacterales</taxon>
        <taxon>Rhodanobacteraceae</taxon>
        <taxon>Tahibacter</taxon>
    </lineage>
</organism>
<dbReference type="EMBL" id="CP104694">
    <property type="protein sequence ID" value="UXI65845.1"/>
    <property type="molecule type" value="Genomic_DNA"/>
</dbReference>
<dbReference type="SUPFAM" id="SSF63829">
    <property type="entry name" value="Calcium-dependent phosphotriesterase"/>
    <property type="match status" value="3"/>
</dbReference>
<dbReference type="SUPFAM" id="SSF141868">
    <property type="entry name" value="EAL domain-like"/>
    <property type="match status" value="1"/>
</dbReference>
<dbReference type="SMART" id="SM00267">
    <property type="entry name" value="GGDEF"/>
    <property type="match status" value="1"/>
</dbReference>
<evidence type="ECO:0000313" key="3">
    <source>
        <dbReference type="EMBL" id="UXI65845.1"/>
    </source>
</evidence>
<dbReference type="InterPro" id="IPR052155">
    <property type="entry name" value="Biofilm_reg_signaling"/>
</dbReference>
<dbReference type="InterPro" id="IPR011123">
    <property type="entry name" value="Y_Y_Y"/>
</dbReference>
<dbReference type="InterPro" id="IPR011110">
    <property type="entry name" value="Reg_prop"/>
</dbReference>
<dbReference type="Gene3D" id="3.30.70.270">
    <property type="match status" value="1"/>
</dbReference>
<dbReference type="PANTHER" id="PTHR44757:SF2">
    <property type="entry name" value="BIOFILM ARCHITECTURE MAINTENANCE PROTEIN MBAA"/>
    <property type="match status" value="1"/>
</dbReference>
<feature type="domain" description="EAL" evidence="1">
    <location>
        <begin position="947"/>
        <end position="1201"/>
    </location>
</feature>
<dbReference type="NCBIfam" id="TIGR00254">
    <property type="entry name" value="GGDEF"/>
    <property type="match status" value="1"/>
</dbReference>